<gene>
    <name evidence="6" type="ORF">KEU06_06980</name>
</gene>
<evidence type="ECO:0000256" key="1">
    <source>
        <dbReference type="ARBA" id="ARBA00009667"/>
    </source>
</evidence>
<evidence type="ECO:0000256" key="3">
    <source>
        <dbReference type="ARBA" id="ARBA00023102"/>
    </source>
</evidence>
<sequence>MLIIPVLDLKQGAVVRAQRGDRDNYRPIVTPLASSADPVAVAAGLRSLNPFPTFYVADLDAIAGEAPNRTAISALATMQPPPELWIDAGIKDDNTLTETLKDPLVHAVIGSESQPDLSVLQQFRGRPRQILSLDFFADGFRGPASLLDSPDLWPERVVVMTLAKVGSGAGPDLERLGEVKEKAGDRAVFAAGGVRNEADLRALFELGIAGALVATSLHDGTITPEQLAMLGA</sequence>
<dbReference type="CDD" id="cd04723">
    <property type="entry name" value="HisA_HisF"/>
    <property type="match status" value="1"/>
</dbReference>
<proteinExistence type="inferred from homology"/>
<name>A0A942DZQ8_9HYPH</name>
<dbReference type="AlphaFoldDB" id="A0A942DZQ8"/>
<keyword evidence="3 5" id="KW-0368">Histidine biosynthesis</keyword>
<dbReference type="Proteomes" id="UP000680348">
    <property type="component" value="Unassembled WGS sequence"/>
</dbReference>
<dbReference type="SUPFAM" id="SSF51366">
    <property type="entry name" value="Ribulose-phoshate binding barrel"/>
    <property type="match status" value="1"/>
</dbReference>
<dbReference type="InterPro" id="IPR013785">
    <property type="entry name" value="Aldolase_TIM"/>
</dbReference>
<dbReference type="Gene3D" id="3.20.20.70">
    <property type="entry name" value="Aldolase class I"/>
    <property type="match status" value="1"/>
</dbReference>
<protein>
    <submittedName>
        <fullName evidence="6">Nickel transporter</fullName>
    </submittedName>
</protein>
<comment type="caution">
    <text evidence="6">The sequence shown here is derived from an EMBL/GenBank/DDBJ whole genome shotgun (WGS) entry which is preliminary data.</text>
</comment>
<evidence type="ECO:0000256" key="4">
    <source>
        <dbReference type="ARBA" id="ARBA00029440"/>
    </source>
</evidence>
<dbReference type="InterPro" id="IPR011060">
    <property type="entry name" value="RibuloseP-bd_barrel"/>
</dbReference>
<dbReference type="Pfam" id="PF00977">
    <property type="entry name" value="His_biosynth"/>
    <property type="match status" value="1"/>
</dbReference>
<dbReference type="GO" id="GO:0003949">
    <property type="term" value="F:1-(5-phosphoribosyl)-5-[(5-phosphoribosylamino)methylideneamino]imidazole-4-carboxamide isomerase activity"/>
    <property type="evidence" value="ECO:0007669"/>
    <property type="project" value="InterPro"/>
</dbReference>
<comment type="pathway">
    <text evidence="4">Amino-acid biosynthesis.</text>
</comment>
<organism evidence="6 7">
    <name type="scientific">Pseudaminobacter soli</name>
    <name type="common">ex Zhang et al. 2022</name>
    <dbReference type="NCBI Taxonomy" id="2831468"/>
    <lineage>
        <taxon>Bacteria</taxon>
        <taxon>Pseudomonadati</taxon>
        <taxon>Pseudomonadota</taxon>
        <taxon>Alphaproteobacteria</taxon>
        <taxon>Hyphomicrobiales</taxon>
        <taxon>Phyllobacteriaceae</taxon>
        <taxon>Pseudaminobacter</taxon>
    </lineage>
</organism>
<evidence type="ECO:0000313" key="7">
    <source>
        <dbReference type="Proteomes" id="UP000680348"/>
    </source>
</evidence>
<dbReference type="InterPro" id="IPR006062">
    <property type="entry name" value="His_biosynth"/>
</dbReference>
<reference evidence="6" key="1">
    <citation type="submission" date="2021-04" db="EMBL/GenBank/DDBJ databases">
        <title>Pseudaminobacter soli sp. nov., isolated from paddy soil contaminated by heavy metals.</title>
        <authorList>
            <person name="Zhang K."/>
        </authorList>
    </citation>
    <scope>NUCLEOTIDE SEQUENCE</scope>
    <source>
        <strain evidence="6">19-2017</strain>
    </source>
</reference>
<evidence type="ECO:0000256" key="2">
    <source>
        <dbReference type="ARBA" id="ARBA00022605"/>
    </source>
</evidence>
<evidence type="ECO:0000256" key="5">
    <source>
        <dbReference type="RuleBase" id="RU003657"/>
    </source>
</evidence>
<comment type="similarity">
    <text evidence="1 5">Belongs to the HisA/HisF family.</text>
</comment>
<keyword evidence="2 5" id="KW-0028">Amino-acid biosynthesis</keyword>
<dbReference type="GO" id="GO:0005737">
    <property type="term" value="C:cytoplasm"/>
    <property type="evidence" value="ECO:0007669"/>
    <property type="project" value="TreeGrafter"/>
</dbReference>
<dbReference type="GO" id="GO:0000162">
    <property type="term" value="P:L-tryptophan biosynthetic process"/>
    <property type="evidence" value="ECO:0007669"/>
    <property type="project" value="TreeGrafter"/>
</dbReference>
<dbReference type="PANTHER" id="PTHR43090:SF2">
    <property type="entry name" value="1-(5-PHOSPHORIBOSYL)-5-[(5-PHOSPHORIBOSYLAMINO)METHYLIDENEAMINO] IMIDAZOLE-4-CARBOXAMIDE ISOMERASE"/>
    <property type="match status" value="1"/>
</dbReference>
<dbReference type="GO" id="GO:0000105">
    <property type="term" value="P:L-histidine biosynthetic process"/>
    <property type="evidence" value="ECO:0007669"/>
    <property type="project" value="UniProtKB-KW"/>
</dbReference>
<keyword evidence="7" id="KW-1185">Reference proteome</keyword>
<evidence type="ECO:0000313" key="6">
    <source>
        <dbReference type="EMBL" id="MBS3648371.1"/>
    </source>
</evidence>
<dbReference type="InterPro" id="IPR044524">
    <property type="entry name" value="Isoase_HisA-like"/>
</dbReference>
<dbReference type="RefSeq" id="WP_188253929.1">
    <property type="nucleotide sequence ID" value="NZ_JABVCF010000003.1"/>
</dbReference>
<dbReference type="EMBL" id="JAGWCR010000003">
    <property type="protein sequence ID" value="MBS3648371.1"/>
    <property type="molecule type" value="Genomic_DNA"/>
</dbReference>
<accession>A0A942DZQ8</accession>
<dbReference type="PANTHER" id="PTHR43090">
    <property type="entry name" value="1-(5-PHOSPHORIBOSYL)-5-[(5-PHOSPHORIBOSYLAMINO)METHYLIDENEAMINO] IMIDAZOLE-4-CARBOXAMIDE ISOMERASE"/>
    <property type="match status" value="1"/>
</dbReference>